<evidence type="ECO:0000313" key="3">
    <source>
        <dbReference type="EMBL" id="MBB6099055.1"/>
    </source>
</evidence>
<gene>
    <name evidence="3" type="ORF">HNR42_002491</name>
</gene>
<accession>A0A841I5A1</accession>
<dbReference type="CDD" id="cd01949">
    <property type="entry name" value="GGDEF"/>
    <property type="match status" value="1"/>
</dbReference>
<protein>
    <submittedName>
        <fullName evidence="3">Diguanylate cyclase (GGDEF)-like protein</fullName>
    </submittedName>
</protein>
<name>A0A841I5A1_9DEIO</name>
<organism evidence="3 4">
    <name type="scientific">Deinobacterium chartae</name>
    <dbReference type="NCBI Taxonomy" id="521158"/>
    <lineage>
        <taxon>Bacteria</taxon>
        <taxon>Thermotogati</taxon>
        <taxon>Deinococcota</taxon>
        <taxon>Deinococci</taxon>
        <taxon>Deinococcales</taxon>
        <taxon>Deinococcaceae</taxon>
        <taxon>Deinobacterium</taxon>
    </lineage>
</organism>
<reference evidence="3 4" key="1">
    <citation type="submission" date="2020-08" db="EMBL/GenBank/DDBJ databases">
        <title>Genomic Encyclopedia of Type Strains, Phase IV (KMG-IV): sequencing the most valuable type-strain genomes for metagenomic binning, comparative biology and taxonomic classification.</title>
        <authorList>
            <person name="Goeker M."/>
        </authorList>
    </citation>
    <scope>NUCLEOTIDE SEQUENCE [LARGE SCALE GENOMIC DNA]</scope>
    <source>
        <strain evidence="3 4">DSM 21458</strain>
    </source>
</reference>
<dbReference type="AlphaFoldDB" id="A0A841I5A1"/>
<keyword evidence="4" id="KW-1185">Reference proteome</keyword>
<dbReference type="GO" id="GO:0052621">
    <property type="term" value="F:diguanylate cyclase activity"/>
    <property type="evidence" value="ECO:0007669"/>
    <property type="project" value="TreeGrafter"/>
</dbReference>
<feature type="transmembrane region" description="Helical" evidence="1">
    <location>
        <begin position="159"/>
        <end position="178"/>
    </location>
</feature>
<sequence>MGEPLIQGLHLPSIAVALGLTACLISAFTALLALLRPSYPGYPAWALGILLLSFGVLVGAERTPQTLVFAIAVGNTLLALGGALLVSSYRTFSQLGLRIERGFFAALPVYTLLILFFSVVQDRMDIRLLIVNVYCGAAMLALLWICLTQIIRQPRLRAGYVLSSAVFLTIPLTALPRLLLFEHAAYLDVTTATHSNLFLYLGILVLVTGGTFTVQLLHEDRRRLEMADLQAELHALARTDPLTGLHNRRGLEAHFLALLARHAGNLSLVVIDIDHFKSINDRYGHEIGDRCLQMLARALNENIRPGDFTARYGGEEFIVLLPRTSQAEAVEVAHRLRSRIADLFSNSVGLPPFTLSIGIAQHLHGESLEELFARADRAMYAAKQSGRNAVFTLGASGSPTSA</sequence>
<dbReference type="SMART" id="SM00267">
    <property type="entry name" value="GGDEF"/>
    <property type="match status" value="1"/>
</dbReference>
<keyword evidence="1" id="KW-0812">Transmembrane</keyword>
<dbReference type="PROSITE" id="PS50887">
    <property type="entry name" value="GGDEF"/>
    <property type="match status" value="1"/>
</dbReference>
<dbReference type="EMBL" id="JACHHG010000009">
    <property type="protein sequence ID" value="MBB6099055.1"/>
    <property type="molecule type" value="Genomic_DNA"/>
</dbReference>
<feature type="transmembrane region" description="Helical" evidence="1">
    <location>
        <begin position="14"/>
        <end position="35"/>
    </location>
</feature>
<dbReference type="InterPro" id="IPR043128">
    <property type="entry name" value="Rev_trsase/Diguanyl_cyclase"/>
</dbReference>
<dbReference type="SUPFAM" id="SSF55073">
    <property type="entry name" value="Nucleotide cyclase"/>
    <property type="match status" value="1"/>
</dbReference>
<dbReference type="InterPro" id="IPR050469">
    <property type="entry name" value="Diguanylate_Cyclase"/>
</dbReference>
<feature type="transmembrane region" description="Helical" evidence="1">
    <location>
        <begin position="101"/>
        <end position="120"/>
    </location>
</feature>
<feature type="transmembrane region" description="Helical" evidence="1">
    <location>
        <begin position="126"/>
        <end position="147"/>
    </location>
</feature>
<dbReference type="InterPro" id="IPR029787">
    <property type="entry name" value="Nucleotide_cyclase"/>
</dbReference>
<feature type="transmembrane region" description="Helical" evidence="1">
    <location>
        <begin position="198"/>
        <end position="217"/>
    </location>
</feature>
<dbReference type="Pfam" id="PF00990">
    <property type="entry name" value="GGDEF"/>
    <property type="match status" value="1"/>
</dbReference>
<dbReference type="PANTHER" id="PTHR45138:SF9">
    <property type="entry name" value="DIGUANYLATE CYCLASE DGCM-RELATED"/>
    <property type="match status" value="1"/>
</dbReference>
<feature type="domain" description="GGDEF" evidence="2">
    <location>
        <begin position="264"/>
        <end position="395"/>
    </location>
</feature>
<feature type="transmembrane region" description="Helical" evidence="1">
    <location>
        <begin position="42"/>
        <end position="60"/>
    </location>
</feature>
<dbReference type="RefSeq" id="WP_183987813.1">
    <property type="nucleotide sequence ID" value="NZ_JACHHG010000009.1"/>
</dbReference>
<evidence type="ECO:0000313" key="4">
    <source>
        <dbReference type="Proteomes" id="UP000569951"/>
    </source>
</evidence>
<dbReference type="InterPro" id="IPR000160">
    <property type="entry name" value="GGDEF_dom"/>
</dbReference>
<feature type="transmembrane region" description="Helical" evidence="1">
    <location>
        <begin position="66"/>
        <end position="89"/>
    </location>
</feature>
<dbReference type="Gene3D" id="3.30.70.270">
    <property type="match status" value="1"/>
</dbReference>
<dbReference type="PANTHER" id="PTHR45138">
    <property type="entry name" value="REGULATORY COMPONENTS OF SENSORY TRANSDUCTION SYSTEM"/>
    <property type="match status" value="1"/>
</dbReference>
<proteinExistence type="predicted"/>
<keyword evidence="1" id="KW-1133">Transmembrane helix</keyword>
<evidence type="ECO:0000259" key="2">
    <source>
        <dbReference type="PROSITE" id="PS50887"/>
    </source>
</evidence>
<keyword evidence="1" id="KW-0472">Membrane</keyword>
<dbReference type="FunFam" id="3.30.70.270:FF:000001">
    <property type="entry name" value="Diguanylate cyclase domain protein"/>
    <property type="match status" value="1"/>
</dbReference>
<dbReference type="Proteomes" id="UP000569951">
    <property type="component" value="Unassembled WGS sequence"/>
</dbReference>
<comment type="caution">
    <text evidence="3">The sequence shown here is derived from an EMBL/GenBank/DDBJ whole genome shotgun (WGS) entry which is preliminary data.</text>
</comment>
<evidence type="ECO:0000256" key="1">
    <source>
        <dbReference type="SAM" id="Phobius"/>
    </source>
</evidence>
<dbReference type="NCBIfam" id="TIGR00254">
    <property type="entry name" value="GGDEF"/>
    <property type="match status" value="1"/>
</dbReference>